<keyword evidence="2" id="KW-1185">Reference proteome</keyword>
<dbReference type="Proteomes" id="UP000295060">
    <property type="component" value="Unassembled WGS sequence"/>
</dbReference>
<evidence type="ECO:0000313" key="2">
    <source>
        <dbReference type="Proteomes" id="UP000295060"/>
    </source>
</evidence>
<dbReference type="PANTHER" id="PTHR43167">
    <property type="entry name" value="PUTATIVE (AFU_ORTHOLOGUE AFUA_6G01830)-RELATED"/>
    <property type="match status" value="1"/>
</dbReference>
<dbReference type="CDD" id="cd02440">
    <property type="entry name" value="AdoMet_MTases"/>
    <property type="match status" value="1"/>
</dbReference>
<organism evidence="1 2">
    <name type="scientific">Kribbella pratensis</name>
    <dbReference type="NCBI Taxonomy" id="2512112"/>
    <lineage>
        <taxon>Bacteria</taxon>
        <taxon>Bacillati</taxon>
        <taxon>Actinomycetota</taxon>
        <taxon>Actinomycetes</taxon>
        <taxon>Propionibacteriales</taxon>
        <taxon>Kribbellaceae</taxon>
        <taxon>Kribbella</taxon>
    </lineage>
</organism>
<dbReference type="InterPro" id="IPR029063">
    <property type="entry name" value="SAM-dependent_MTases_sf"/>
</dbReference>
<dbReference type="RefSeq" id="WP_134126347.1">
    <property type="nucleotide sequence ID" value="NZ_SODU01000001.1"/>
</dbReference>
<dbReference type="PANTHER" id="PTHR43167:SF1">
    <property type="entry name" value="PUTATIVE (AFU_ORTHOLOGUE AFUA_6G01830)-RELATED"/>
    <property type="match status" value="1"/>
</dbReference>
<dbReference type="Gene3D" id="3.40.50.150">
    <property type="entry name" value="Vaccinia Virus protein VP39"/>
    <property type="match status" value="1"/>
</dbReference>
<accession>A0ABY2FKJ7</accession>
<protein>
    <submittedName>
        <fullName evidence="1">O-methyltransferase YrrM</fullName>
    </submittedName>
</protein>
<reference evidence="1 2" key="1">
    <citation type="submission" date="2019-03" db="EMBL/GenBank/DDBJ databases">
        <title>Genomic Encyclopedia of Type Strains, Phase III (KMG-III): the genomes of soil and plant-associated and newly described type strains.</title>
        <authorList>
            <person name="Whitman W."/>
        </authorList>
    </citation>
    <scope>NUCLEOTIDE SEQUENCE [LARGE SCALE GENOMIC DNA]</scope>
    <source>
        <strain evidence="1 2">VKMAc-2574</strain>
    </source>
</reference>
<proteinExistence type="predicted"/>
<dbReference type="Pfam" id="PF13578">
    <property type="entry name" value="Methyltransf_24"/>
    <property type="match status" value="1"/>
</dbReference>
<name>A0ABY2FKJ7_9ACTN</name>
<dbReference type="SUPFAM" id="SSF53335">
    <property type="entry name" value="S-adenosyl-L-methionine-dependent methyltransferases"/>
    <property type="match status" value="1"/>
</dbReference>
<gene>
    <name evidence="1" type="ORF">EV137_0589</name>
</gene>
<evidence type="ECO:0000313" key="1">
    <source>
        <dbReference type="EMBL" id="TDW93314.1"/>
    </source>
</evidence>
<dbReference type="EMBL" id="SODU01000001">
    <property type="protein sequence ID" value="TDW93314.1"/>
    <property type="molecule type" value="Genomic_DNA"/>
</dbReference>
<sequence>MSDLPPLVQRALDAASEVGMPLRREGTGPSCCLPDVGRFLAVLAAGCIGGSIGEAGTGVGFGAAWMASAMPVDCRLVTVELDETRVAAARRVFAYEPRVEVVHGDSFDELERRAPFDLLFADGGRQPGGIVELLRIGGRLVNDDVTPVDVLPADSPYREHDPKREFFFGDPRLVAAEVVLPDLRNSLLVGTRVG</sequence>
<comment type="caution">
    <text evidence="1">The sequence shown here is derived from an EMBL/GenBank/DDBJ whole genome shotgun (WGS) entry which is preliminary data.</text>
</comment>